<feature type="compositionally biased region" description="Low complexity" evidence="1">
    <location>
        <begin position="642"/>
        <end position="674"/>
    </location>
</feature>
<sequence>MLSLAVSVTLIGVGSGDPSVRLASTAAGSSTIAASRYLNHGVFASLTTRDGVANVLFGPSGGVYVTDGSADDSASSTDDATGSADPARTSGSGSSDSSTNAVTRTDAGTEALPWRIRVTYSLDGPQKTAAEVDGATGLVGVRVIVERNPLASADIAAQAERLVPMVAFTVPSDVASDISANNGTIVTQNGSDMLVTAVGKAGGHVADDGGIIEDLAEGNIDATSDRTVLDVSVYCTAKRFSMSAVTFAAVPAGDAAAFVSQIDGLAASASSLTDVANGTSGQGNDELISQLTALRDHERELAKTTLAERTAAHRQAFDAYMAAYVGSYTTHLSGSIGTSTQLPALIGTAKELSGDTPLATAVVDLANAVNSVSAAHRHTGAADEVDAIIRRIRQQGTDGLVVELKQQAGIESTQGSKGYSAGQSQLSQAMIPYSMAYTDTYTKHLSELTGGTSAGAAAYQQQAIDATNDDFTSIADLKDDQAKVDAAMSALATASEHTGAAQAIQSLLLRYEDEFENGDSDGGTGTGAGAAGESGATNAESSDDGGQISSGGTGDTVEDAASGSGTSVFPSTQARDGIAASVEAKRQEALAAARRKAAAEQRKAQDSGQITSLVDDTTSMSKDDVMSFAGGISSIGGGAGASSGADASSDSAGSGSSGNIDGTTAAGSSSAATSNETPSVAYGMRGMGSATLLIPGGDDHISETLSIGDAADVLTAAVKALQDNGSLADLGTALSNGTTARFVIMVAN</sequence>
<feature type="compositionally biased region" description="Polar residues" evidence="1">
    <location>
        <begin position="563"/>
        <end position="573"/>
    </location>
</feature>
<name>A0ABS9VXE0_9BIFI</name>
<dbReference type="EMBL" id="JAFEJT020000041">
    <property type="protein sequence ID" value="MCH9276485.1"/>
    <property type="molecule type" value="Genomic_DNA"/>
</dbReference>
<protein>
    <recommendedName>
        <fullName evidence="4">Tubuliform spidroin</fullName>
    </recommendedName>
</protein>
<feature type="compositionally biased region" description="Low complexity" evidence="1">
    <location>
        <begin position="68"/>
        <end position="98"/>
    </location>
</feature>
<feature type="region of interest" description="Disordered" evidence="1">
    <location>
        <begin position="596"/>
        <end position="616"/>
    </location>
</feature>
<evidence type="ECO:0000313" key="3">
    <source>
        <dbReference type="Proteomes" id="UP000710815"/>
    </source>
</evidence>
<feature type="compositionally biased region" description="Low complexity" evidence="1">
    <location>
        <begin position="533"/>
        <end position="547"/>
    </location>
</feature>
<comment type="caution">
    <text evidence="2">The sequence shown here is derived from an EMBL/GenBank/DDBJ whole genome shotgun (WGS) entry which is preliminary data.</text>
</comment>
<gene>
    <name evidence="2" type="ORF">JS533_009445</name>
</gene>
<feature type="compositionally biased region" description="Gly residues" evidence="1">
    <location>
        <begin position="520"/>
        <end position="532"/>
    </location>
</feature>
<feature type="compositionally biased region" description="Polar residues" evidence="1">
    <location>
        <begin position="606"/>
        <end position="616"/>
    </location>
</feature>
<feature type="region of interest" description="Disordered" evidence="1">
    <location>
        <begin position="515"/>
        <end position="573"/>
    </location>
</feature>
<evidence type="ECO:0008006" key="4">
    <source>
        <dbReference type="Google" id="ProtNLM"/>
    </source>
</evidence>
<evidence type="ECO:0000256" key="1">
    <source>
        <dbReference type="SAM" id="MobiDB-lite"/>
    </source>
</evidence>
<dbReference type="Proteomes" id="UP000710815">
    <property type="component" value="Unassembled WGS sequence"/>
</dbReference>
<reference evidence="2 3" key="1">
    <citation type="journal article" date="2021" name="Environ. Microbiol.">
        <title>Genetic insights into the dark matter of the mammalian gut microbiota through targeted genome reconstruction.</title>
        <authorList>
            <person name="Lugli G.A."/>
            <person name="Alessandri G."/>
            <person name="Milani C."/>
            <person name="Viappiani A."/>
            <person name="Fontana F."/>
            <person name="Tarracchini C."/>
            <person name="Mancabelli L."/>
            <person name="Argentini C."/>
            <person name="Ruiz L."/>
            <person name="Margolles A."/>
            <person name="van Sinderen D."/>
            <person name="Turroni F."/>
            <person name="Ventura M."/>
        </authorList>
    </citation>
    <scope>NUCLEOTIDE SEQUENCE [LARGE SCALE GENOMIC DNA]</scope>
    <source>
        <strain evidence="2 3">MA1</strain>
    </source>
</reference>
<reference evidence="2 3" key="2">
    <citation type="journal article" date="2021" name="Syst. Appl. Microbiol.">
        <title>Phylogenetic classification of ten novel species belonging to the genus Bifidobacterium comprising B. phasiani sp. nov., B. pongonis sp. nov., B. saguinibicoloris sp. nov., B. colobi sp. nov., B. simiiventris sp. nov., B. santillanense sp. nov., B. miconis sp. nov., B. amazonense sp. nov., B. pluvialisilvae sp. nov., and B. miconisargentati sp. nov.</title>
        <authorList>
            <person name="Lugli G.A."/>
            <person name="Calvete-Torre I."/>
            <person name="Alessandri G."/>
            <person name="Milani C."/>
            <person name="Turroni F."/>
            <person name="Laiolo P."/>
            <person name="Ossiprandi M.C."/>
            <person name="Margolles A."/>
            <person name="Ruiz L."/>
            <person name="Ventura M."/>
        </authorList>
    </citation>
    <scope>NUCLEOTIDE SEQUENCE [LARGE SCALE GENOMIC DNA]</scope>
    <source>
        <strain evidence="2 3">MA1</strain>
    </source>
</reference>
<evidence type="ECO:0000313" key="2">
    <source>
        <dbReference type="EMBL" id="MCH9276485.1"/>
    </source>
</evidence>
<keyword evidence="3" id="KW-1185">Reference proteome</keyword>
<accession>A0ABS9VXE0</accession>
<dbReference type="RefSeq" id="WP_241514168.1">
    <property type="nucleotide sequence ID" value="NZ_JAFEJT020000041.1"/>
</dbReference>
<feature type="region of interest" description="Disordered" evidence="1">
    <location>
        <begin position="68"/>
        <end position="108"/>
    </location>
</feature>
<proteinExistence type="predicted"/>
<organism evidence="2 3">
    <name type="scientific">Bifidobacterium amazonense</name>
    <dbReference type="NCBI Taxonomy" id="2809027"/>
    <lineage>
        <taxon>Bacteria</taxon>
        <taxon>Bacillati</taxon>
        <taxon>Actinomycetota</taxon>
        <taxon>Actinomycetes</taxon>
        <taxon>Bifidobacteriales</taxon>
        <taxon>Bifidobacteriaceae</taxon>
        <taxon>Bifidobacterium</taxon>
    </lineage>
</organism>
<feature type="region of interest" description="Disordered" evidence="1">
    <location>
        <begin position="639"/>
        <end position="677"/>
    </location>
</feature>